<evidence type="ECO:0000313" key="2">
    <source>
        <dbReference type="EMBL" id="KAK3014440.1"/>
    </source>
</evidence>
<comment type="caution">
    <text evidence="2">The sequence shown here is derived from an EMBL/GenBank/DDBJ whole genome shotgun (WGS) entry which is preliminary data.</text>
</comment>
<dbReference type="CDD" id="cd09272">
    <property type="entry name" value="RNase_HI_RT_Ty1"/>
    <property type="match status" value="1"/>
</dbReference>
<name>A0AA88VSY1_9ASTE</name>
<feature type="region of interest" description="Disordered" evidence="1">
    <location>
        <begin position="283"/>
        <end position="321"/>
    </location>
</feature>
<dbReference type="PANTHER" id="PTHR11439">
    <property type="entry name" value="GAG-POL-RELATED RETROTRANSPOSON"/>
    <property type="match status" value="1"/>
</dbReference>
<accession>A0AA88VSY1</accession>
<organism evidence="2 3">
    <name type="scientific">Escallonia herrerae</name>
    <dbReference type="NCBI Taxonomy" id="1293975"/>
    <lineage>
        <taxon>Eukaryota</taxon>
        <taxon>Viridiplantae</taxon>
        <taxon>Streptophyta</taxon>
        <taxon>Embryophyta</taxon>
        <taxon>Tracheophyta</taxon>
        <taxon>Spermatophyta</taxon>
        <taxon>Magnoliopsida</taxon>
        <taxon>eudicotyledons</taxon>
        <taxon>Gunneridae</taxon>
        <taxon>Pentapetalae</taxon>
        <taxon>asterids</taxon>
        <taxon>campanulids</taxon>
        <taxon>Escalloniales</taxon>
        <taxon>Escalloniaceae</taxon>
        <taxon>Escallonia</taxon>
    </lineage>
</organism>
<dbReference type="Pfam" id="PF14223">
    <property type="entry name" value="Retrotran_gag_2"/>
    <property type="match status" value="1"/>
</dbReference>
<dbReference type="Proteomes" id="UP001188597">
    <property type="component" value="Unassembled WGS sequence"/>
</dbReference>
<dbReference type="EMBL" id="JAVXUP010001219">
    <property type="protein sequence ID" value="KAK3014440.1"/>
    <property type="molecule type" value="Genomic_DNA"/>
</dbReference>
<feature type="compositionally biased region" description="Basic and acidic residues" evidence="1">
    <location>
        <begin position="304"/>
        <end position="315"/>
    </location>
</feature>
<evidence type="ECO:0008006" key="4">
    <source>
        <dbReference type="Google" id="ProtNLM"/>
    </source>
</evidence>
<evidence type="ECO:0000256" key="1">
    <source>
        <dbReference type="SAM" id="MobiDB-lite"/>
    </source>
</evidence>
<proteinExistence type="predicted"/>
<gene>
    <name evidence="2" type="ORF">RJ639_010085</name>
</gene>
<keyword evidence="3" id="KW-1185">Reference proteome</keyword>
<reference evidence="2" key="1">
    <citation type="submission" date="2022-12" db="EMBL/GenBank/DDBJ databases">
        <title>Draft genome assemblies for two species of Escallonia (Escalloniales).</title>
        <authorList>
            <person name="Chanderbali A."/>
            <person name="Dervinis C."/>
            <person name="Anghel I."/>
            <person name="Soltis D."/>
            <person name="Soltis P."/>
            <person name="Zapata F."/>
        </authorList>
    </citation>
    <scope>NUCLEOTIDE SEQUENCE</scope>
    <source>
        <strain evidence="2">UCBG64.0493</strain>
        <tissue evidence="2">Leaf</tissue>
    </source>
</reference>
<dbReference type="AlphaFoldDB" id="A0AA88VSY1"/>
<evidence type="ECO:0000313" key="3">
    <source>
        <dbReference type="Proteomes" id="UP001188597"/>
    </source>
</evidence>
<sequence length="321" mass="35900">MKMRDVLIEQGLLKALKGKQGLPDTMSADEKEDKLERAHSALLLCLADNMLRKVSQETIAAGLWLKLESLYMRKSLKNLIYLKQRLYTPWIKEDTSVVYHRSSDANGRVVRYVDSDYTGDLDRRRSLTGYVFTFSSCVISWKATLQTIVVLSTTEAEHIAATEAVQELIWLKGLVAMGSEMSNRYWEAELPPHFDRSTIEKFIRAKKRNGNATKPVPIVSGKGSSCDKSIGGGAKIGIPKNARKYSLEEEILSKHMSEVSRPVARSRGFPTLSRIGQPEKLCKSAVQQLEQGEEDQTKNQEGLESTKKTVSKECGNKTANG</sequence>
<protein>
    <recommendedName>
        <fullName evidence="4">Retrovirus-related Pol polyprotein from transposon TNT 1-94</fullName>
    </recommendedName>
</protein>